<organism evidence="1 2">
    <name type="scientific">Artemisia annua</name>
    <name type="common">Sweet wormwood</name>
    <dbReference type="NCBI Taxonomy" id="35608"/>
    <lineage>
        <taxon>Eukaryota</taxon>
        <taxon>Viridiplantae</taxon>
        <taxon>Streptophyta</taxon>
        <taxon>Embryophyta</taxon>
        <taxon>Tracheophyta</taxon>
        <taxon>Spermatophyta</taxon>
        <taxon>Magnoliopsida</taxon>
        <taxon>eudicotyledons</taxon>
        <taxon>Gunneridae</taxon>
        <taxon>Pentapetalae</taxon>
        <taxon>asterids</taxon>
        <taxon>campanulids</taxon>
        <taxon>Asterales</taxon>
        <taxon>Asteraceae</taxon>
        <taxon>Asteroideae</taxon>
        <taxon>Anthemideae</taxon>
        <taxon>Artemisiinae</taxon>
        <taxon>Artemisia</taxon>
    </lineage>
</organism>
<sequence length="165" mass="18436">MEPPRCGNCNIFGNSNDQRPKKVKVASSNVVNDEGFVEVTLKSGKGKQMAKHETRHIDGIRLSKPKTGYYYRPKVKPNNGIIAQLKLCIHIYMPEFKERVEDIEVSDVNRSGLPFTWNQKPKGEDGVLKKIDRIMSNLEFNGVFVGSNALFQPCIAHIGSLASCS</sequence>
<name>A0A2U1P132_ARTAN</name>
<keyword evidence="1" id="KW-0808">Transferase</keyword>
<evidence type="ECO:0000313" key="2">
    <source>
        <dbReference type="Proteomes" id="UP000245207"/>
    </source>
</evidence>
<dbReference type="OrthoDB" id="1932741at2759"/>
<dbReference type="EMBL" id="PKPP01001848">
    <property type="protein sequence ID" value="PWA79485.1"/>
    <property type="molecule type" value="Genomic_DNA"/>
</dbReference>
<dbReference type="AlphaFoldDB" id="A0A2U1P132"/>
<protein>
    <submittedName>
        <fullName evidence="1">RNA-directed DNA polymerase, eukaryota, Reverse transcriptase zinc-binding domain protein</fullName>
    </submittedName>
</protein>
<keyword evidence="1" id="KW-0548">Nucleotidyltransferase</keyword>
<accession>A0A2U1P132</accession>
<gene>
    <name evidence="1" type="ORF">CTI12_AA205820</name>
</gene>
<reference evidence="1 2" key="1">
    <citation type="journal article" date="2018" name="Mol. Plant">
        <title>The genome of Artemisia annua provides insight into the evolution of Asteraceae family and artemisinin biosynthesis.</title>
        <authorList>
            <person name="Shen Q."/>
            <person name="Zhang L."/>
            <person name="Liao Z."/>
            <person name="Wang S."/>
            <person name="Yan T."/>
            <person name="Shi P."/>
            <person name="Liu M."/>
            <person name="Fu X."/>
            <person name="Pan Q."/>
            <person name="Wang Y."/>
            <person name="Lv Z."/>
            <person name="Lu X."/>
            <person name="Zhang F."/>
            <person name="Jiang W."/>
            <person name="Ma Y."/>
            <person name="Chen M."/>
            <person name="Hao X."/>
            <person name="Li L."/>
            <person name="Tang Y."/>
            <person name="Lv G."/>
            <person name="Zhou Y."/>
            <person name="Sun X."/>
            <person name="Brodelius P.E."/>
            <person name="Rose J.K.C."/>
            <person name="Tang K."/>
        </authorList>
    </citation>
    <scope>NUCLEOTIDE SEQUENCE [LARGE SCALE GENOMIC DNA]</scope>
    <source>
        <strain evidence="2">cv. Huhao1</strain>
        <tissue evidence="1">Leaf</tissue>
    </source>
</reference>
<proteinExistence type="predicted"/>
<evidence type="ECO:0000313" key="1">
    <source>
        <dbReference type="EMBL" id="PWA79485.1"/>
    </source>
</evidence>
<keyword evidence="1" id="KW-0695">RNA-directed DNA polymerase</keyword>
<dbReference type="GO" id="GO:0003964">
    <property type="term" value="F:RNA-directed DNA polymerase activity"/>
    <property type="evidence" value="ECO:0007669"/>
    <property type="project" value="UniProtKB-KW"/>
</dbReference>
<keyword evidence="2" id="KW-1185">Reference proteome</keyword>
<dbReference type="Proteomes" id="UP000245207">
    <property type="component" value="Unassembled WGS sequence"/>
</dbReference>
<comment type="caution">
    <text evidence="1">The sequence shown here is derived from an EMBL/GenBank/DDBJ whole genome shotgun (WGS) entry which is preliminary data.</text>
</comment>